<dbReference type="InterPro" id="IPR046258">
    <property type="entry name" value="DUF6291"/>
</dbReference>
<feature type="domain" description="DUF6291" evidence="1">
    <location>
        <begin position="5"/>
        <end position="83"/>
    </location>
</feature>
<accession>A0A414X9T6</accession>
<dbReference type="EMBL" id="QRJR01000002">
    <property type="protein sequence ID" value="RHH52270.1"/>
    <property type="molecule type" value="Genomic_DNA"/>
</dbReference>
<dbReference type="AlphaFoldDB" id="A0A414X9T6"/>
<comment type="caution">
    <text evidence="3">The sequence shown here is derived from an EMBL/GenBank/DDBJ whole genome shotgun (WGS) entry which is preliminary data.</text>
</comment>
<evidence type="ECO:0000259" key="1">
    <source>
        <dbReference type="Pfam" id="PF19808"/>
    </source>
</evidence>
<proteinExistence type="predicted"/>
<feature type="domain" description="DUF7833" evidence="2">
    <location>
        <begin position="145"/>
        <end position="206"/>
    </location>
</feature>
<evidence type="ECO:0000313" key="3">
    <source>
        <dbReference type="EMBL" id="RHH52270.1"/>
    </source>
</evidence>
<dbReference type="Pfam" id="PF25200">
    <property type="entry name" value="DUF7833"/>
    <property type="match status" value="1"/>
</dbReference>
<evidence type="ECO:0000259" key="2">
    <source>
        <dbReference type="Pfam" id="PF25200"/>
    </source>
</evidence>
<gene>
    <name evidence="3" type="ORF">DW206_04020</name>
</gene>
<dbReference type="Proteomes" id="UP000283329">
    <property type="component" value="Unassembled WGS sequence"/>
</dbReference>
<organism evidence="3 4">
    <name type="scientific">Bacteroides ovatus</name>
    <dbReference type="NCBI Taxonomy" id="28116"/>
    <lineage>
        <taxon>Bacteria</taxon>
        <taxon>Pseudomonadati</taxon>
        <taxon>Bacteroidota</taxon>
        <taxon>Bacteroidia</taxon>
        <taxon>Bacteroidales</taxon>
        <taxon>Bacteroidaceae</taxon>
        <taxon>Bacteroides</taxon>
    </lineage>
</organism>
<reference evidence="3 4" key="1">
    <citation type="submission" date="2018-08" db="EMBL/GenBank/DDBJ databases">
        <title>A genome reference for cultivated species of the human gut microbiota.</title>
        <authorList>
            <person name="Zou Y."/>
            <person name="Xue W."/>
            <person name="Luo G."/>
        </authorList>
    </citation>
    <scope>NUCLEOTIDE SEQUENCE [LARGE SCALE GENOMIC DNA]</scope>
    <source>
        <strain evidence="3 4">AM17-48</strain>
    </source>
</reference>
<dbReference type="Pfam" id="PF19808">
    <property type="entry name" value="DUF6291"/>
    <property type="match status" value="1"/>
</dbReference>
<protein>
    <submittedName>
        <fullName evidence="3">Uncharacterized protein</fullName>
    </submittedName>
</protein>
<sequence>MGKNSFLLYTSDYKCVKDLPLEQKGALLDAIFEYASTGTIIDLPPVVSMAFNFFRYHIDDNTEKWNEKVEKRRAAGRLGGLAKAENSKQSQANLANAKDAKQSQANLANLADNVNDNDNVNVSLLYGESVREEANKVFDLQSIKEQLLSDETWKESVCMQSTLGVSFISMLPDQLDKFIAYIIAIGEERSISNISDAKRRFTYWWQNHGRKEVQDENRQVYTIPS</sequence>
<dbReference type="InterPro" id="IPR057155">
    <property type="entry name" value="DUF7833"/>
</dbReference>
<name>A0A414X9T6_BACOV</name>
<evidence type="ECO:0000313" key="4">
    <source>
        <dbReference type="Proteomes" id="UP000283329"/>
    </source>
</evidence>
<dbReference type="RefSeq" id="WP_118299309.1">
    <property type="nucleotide sequence ID" value="NZ_QRJR01000002.1"/>
</dbReference>